<keyword evidence="3" id="KW-0804">Transcription</keyword>
<dbReference type="InterPro" id="IPR012318">
    <property type="entry name" value="HTH_CRP"/>
</dbReference>
<dbReference type="AlphaFoldDB" id="A0A7Y0EH11"/>
<dbReference type="InterPro" id="IPR036388">
    <property type="entry name" value="WH-like_DNA-bd_sf"/>
</dbReference>
<evidence type="ECO:0000313" key="6">
    <source>
        <dbReference type="EMBL" id="NMM62305.1"/>
    </source>
</evidence>
<feature type="domain" description="Cyclic nucleotide-binding" evidence="4">
    <location>
        <begin position="47"/>
        <end position="127"/>
    </location>
</feature>
<dbReference type="Gene3D" id="1.10.10.10">
    <property type="entry name" value="Winged helix-like DNA-binding domain superfamily/Winged helix DNA-binding domain"/>
    <property type="match status" value="1"/>
</dbReference>
<evidence type="ECO:0000259" key="4">
    <source>
        <dbReference type="PROSITE" id="PS50042"/>
    </source>
</evidence>
<dbReference type="InterPro" id="IPR000595">
    <property type="entry name" value="cNMP-bd_dom"/>
</dbReference>
<dbReference type="EMBL" id="JABBNI010000012">
    <property type="protein sequence ID" value="NMM62305.1"/>
    <property type="molecule type" value="Genomic_DNA"/>
</dbReference>
<dbReference type="Pfam" id="PF13545">
    <property type="entry name" value="HTH_Crp_2"/>
    <property type="match status" value="1"/>
</dbReference>
<dbReference type="CDD" id="cd00092">
    <property type="entry name" value="HTH_CRP"/>
    <property type="match status" value="1"/>
</dbReference>
<dbReference type="Gene3D" id="2.60.120.10">
    <property type="entry name" value="Jelly Rolls"/>
    <property type="match status" value="1"/>
</dbReference>
<reference evidence="6 7" key="1">
    <citation type="submission" date="2020-06" db="EMBL/GenBank/DDBJ databases">
        <title>Complete Genome Sequence of Clostridium muelleri sp. nov. P21T, an Acid-Alcohol Producing Acetogen Isolated from Old Hay.</title>
        <authorList>
            <person name="Duncan K.E."/>
            <person name="Tanner R.S."/>
        </authorList>
    </citation>
    <scope>NUCLEOTIDE SEQUENCE [LARGE SCALE GENOMIC DNA]</scope>
    <source>
        <strain evidence="6 7">P21</strain>
    </source>
</reference>
<dbReference type="CDD" id="cd00038">
    <property type="entry name" value="CAP_ED"/>
    <property type="match status" value="1"/>
</dbReference>
<dbReference type="InterPro" id="IPR036390">
    <property type="entry name" value="WH_DNA-bd_sf"/>
</dbReference>
<dbReference type="RefSeq" id="WP_169296911.1">
    <property type="nucleotide sequence ID" value="NZ_JABBNI010000012.1"/>
</dbReference>
<evidence type="ECO:0000256" key="3">
    <source>
        <dbReference type="ARBA" id="ARBA00023163"/>
    </source>
</evidence>
<dbReference type="PROSITE" id="PS51063">
    <property type="entry name" value="HTH_CRP_2"/>
    <property type="match status" value="1"/>
</dbReference>
<evidence type="ECO:0000256" key="1">
    <source>
        <dbReference type="ARBA" id="ARBA00023015"/>
    </source>
</evidence>
<keyword evidence="1" id="KW-0805">Transcription regulation</keyword>
<dbReference type="PROSITE" id="PS50042">
    <property type="entry name" value="CNMP_BINDING_3"/>
    <property type="match status" value="1"/>
</dbReference>
<dbReference type="SUPFAM" id="SSF51206">
    <property type="entry name" value="cAMP-binding domain-like"/>
    <property type="match status" value="1"/>
</dbReference>
<dbReference type="SUPFAM" id="SSF46785">
    <property type="entry name" value="Winged helix' DNA-binding domain"/>
    <property type="match status" value="1"/>
</dbReference>
<dbReference type="InterPro" id="IPR014710">
    <property type="entry name" value="RmlC-like_jellyroll"/>
</dbReference>
<name>A0A7Y0EH11_9CLOT</name>
<dbReference type="GO" id="GO:0003677">
    <property type="term" value="F:DNA binding"/>
    <property type="evidence" value="ECO:0007669"/>
    <property type="project" value="UniProtKB-KW"/>
</dbReference>
<accession>A0A7Y0EH11</accession>
<dbReference type="Proteomes" id="UP000537131">
    <property type="component" value="Unassembled WGS sequence"/>
</dbReference>
<dbReference type="Pfam" id="PF00027">
    <property type="entry name" value="cNMP_binding"/>
    <property type="match status" value="1"/>
</dbReference>
<evidence type="ECO:0000259" key="5">
    <source>
        <dbReference type="PROSITE" id="PS51063"/>
    </source>
</evidence>
<feature type="domain" description="HTH crp-type" evidence="5">
    <location>
        <begin position="141"/>
        <end position="214"/>
    </location>
</feature>
<comment type="caution">
    <text evidence="6">The sequence shown here is derived from an EMBL/GenBank/DDBJ whole genome shotgun (WGS) entry which is preliminary data.</text>
</comment>
<dbReference type="InterPro" id="IPR018490">
    <property type="entry name" value="cNMP-bd_dom_sf"/>
</dbReference>
<organism evidence="6 7">
    <name type="scientific">Clostridium muellerianum</name>
    <dbReference type="NCBI Taxonomy" id="2716538"/>
    <lineage>
        <taxon>Bacteria</taxon>
        <taxon>Bacillati</taxon>
        <taxon>Bacillota</taxon>
        <taxon>Clostridia</taxon>
        <taxon>Eubacteriales</taxon>
        <taxon>Clostridiaceae</taxon>
        <taxon>Clostridium</taxon>
    </lineage>
</organism>
<protein>
    <submittedName>
        <fullName evidence="6">Crp/Fnr family transcriptional regulator</fullName>
    </submittedName>
</protein>
<proteinExistence type="predicted"/>
<evidence type="ECO:0000313" key="7">
    <source>
        <dbReference type="Proteomes" id="UP000537131"/>
    </source>
</evidence>
<dbReference type="PRINTS" id="PR00034">
    <property type="entry name" value="HTHCRP"/>
</dbReference>
<keyword evidence="2" id="KW-0238">DNA-binding</keyword>
<dbReference type="GO" id="GO:0006355">
    <property type="term" value="P:regulation of DNA-templated transcription"/>
    <property type="evidence" value="ECO:0007669"/>
    <property type="project" value="InterPro"/>
</dbReference>
<evidence type="ECO:0000256" key="2">
    <source>
        <dbReference type="ARBA" id="ARBA00023125"/>
    </source>
</evidence>
<dbReference type="SMART" id="SM00419">
    <property type="entry name" value="HTH_CRP"/>
    <property type="match status" value="1"/>
</dbReference>
<keyword evidence="7" id="KW-1185">Reference proteome</keyword>
<gene>
    <name evidence="6" type="ORF">HBE96_06310</name>
</gene>
<sequence length="222" mass="25965">MYIELFDKEKQDEMRSFFLKELAPLGKKKQYKKSEFIDIEKENFVAIVIKGKVKSIICNSRGMEKVLYFLQSGEIFGEINYFVGGERSLIVFMEASEIALVNKEILNKFLEENSKAYNFFIHSIVRKYRISVLQMADSLFCSSKAKIINAIYRMLIQTTKISESKCLINIPMTQQELANLVGCSRITVTRTLKYLKDEKIIEMRNKKIYVLDINKLKYIVEE</sequence>